<dbReference type="EMBL" id="BAABKX010000030">
    <property type="protein sequence ID" value="GAA5066256.1"/>
    <property type="molecule type" value="Genomic_DNA"/>
</dbReference>
<accession>A0AAV3URU8</accession>
<evidence type="ECO:0000313" key="1">
    <source>
        <dbReference type="EMBL" id="GAA5066256.1"/>
    </source>
</evidence>
<protein>
    <recommendedName>
        <fullName evidence="3">Creatinine amidohydrolase</fullName>
    </recommendedName>
</protein>
<dbReference type="InterPro" id="IPR024087">
    <property type="entry name" value="Creatininase-like_sf"/>
</dbReference>
<name>A0AAV3URU8_9EURY</name>
<dbReference type="Gene3D" id="3.40.50.10310">
    <property type="entry name" value="Creatininase"/>
    <property type="match status" value="1"/>
</dbReference>
<dbReference type="GeneID" id="68617412"/>
<organism evidence="1 2">
    <name type="scientific">Haladaptatus pallidirubidus</name>
    <dbReference type="NCBI Taxonomy" id="1008152"/>
    <lineage>
        <taxon>Archaea</taxon>
        <taxon>Methanobacteriati</taxon>
        <taxon>Methanobacteriota</taxon>
        <taxon>Stenosarchaea group</taxon>
        <taxon>Halobacteria</taxon>
        <taxon>Halobacteriales</taxon>
        <taxon>Haladaptataceae</taxon>
        <taxon>Haladaptatus</taxon>
    </lineage>
</organism>
<comment type="caution">
    <text evidence="1">The sequence shown here is derived from an EMBL/GenBank/DDBJ whole genome shotgun (WGS) entry which is preliminary data.</text>
</comment>
<keyword evidence="2" id="KW-1185">Reference proteome</keyword>
<dbReference type="Proteomes" id="UP001501729">
    <property type="component" value="Unassembled WGS sequence"/>
</dbReference>
<reference evidence="1 2" key="1">
    <citation type="journal article" date="2019" name="Int. J. Syst. Evol. Microbiol.">
        <title>The Global Catalogue of Microorganisms (GCM) 10K type strain sequencing project: providing services to taxonomists for standard genome sequencing and annotation.</title>
        <authorList>
            <consortium name="The Broad Institute Genomics Platform"/>
            <consortium name="The Broad Institute Genome Sequencing Center for Infectious Disease"/>
            <person name="Wu L."/>
            <person name="Ma J."/>
        </authorList>
    </citation>
    <scope>NUCLEOTIDE SEQUENCE [LARGE SCALE GENOMIC DNA]</scope>
    <source>
        <strain evidence="1 2">JCM 17504</strain>
    </source>
</reference>
<dbReference type="RefSeq" id="WP_227779244.1">
    <property type="nucleotide sequence ID" value="NZ_BAABKX010000030.1"/>
</dbReference>
<proteinExistence type="predicted"/>
<evidence type="ECO:0000313" key="2">
    <source>
        <dbReference type="Proteomes" id="UP001501729"/>
    </source>
</evidence>
<evidence type="ECO:0008006" key="3">
    <source>
        <dbReference type="Google" id="ProtNLM"/>
    </source>
</evidence>
<dbReference type="SUPFAM" id="SSF102215">
    <property type="entry name" value="Creatininase"/>
    <property type="match status" value="1"/>
</dbReference>
<gene>
    <name evidence="1" type="ORF">GCM10025751_57990</name>
</gene>
<sequence length="75" mass="8061">MENGFDALLLVNGHDGNASFVDDTISTIGVAHPDHEILSLAYFDLATSFVDDIRESDIGGMAQGGEFEISLVLYL</sequence>
<dbReference type="AlphaFoldDB" id="A0AAV3URU8"/>